<dbReference type="SUPFAM" id="SSF54427">
    <property type="entry name" value="NTF2-like"/>
    <property type="match status" value="1"/>
</dbReference>
<dbReference type="Proteomes" id="UP001185779">
    <property type="component" value="Unassembled WGS sequence"/>
</dbReference>
<dbReference type="AlphaFoldDB" id="A0AAE4R492"/>
<protein>
    <recommendedName>
        <fullName evidence="1">DUF8021 domain-containing protein</fullName>
    </recommendedName>
</protein>
<dbReference type="EMBL" id="JAWLKH010000012">
    <property type="protein sequence ID" value="MDV6312804.1"/>
    <property type="molecule type" value="Genomic_DNA"/>
</dbReference>
<proteinExistence type="predicted"/>
<dbReference type="RefSeq" id="WP_006437735.1">
    <property type="nucleotide sequence ID" value="NZ_CP091855.1"/>
</dbReference>
<evidence type="ECO:0000313" key="4">
    <source>
        <dbReference type="Proteomes" id="UP001185779"/>
    </source>
</evidence>
<accession>A0AAE4R492</accession>
<gene>
    <name evidence="2" type="ORF">R3P94_23200</name>
    <name evidence="3" type="ORF">R3Q15_13055</name>
</gene>
<feature type="domain" description="DUF8021" evidence="1">
    <location>
        <begin position="5"/>
        <end position="116"/>
    </location>
</feature>
<organism evidence="3 5">
    <name type="scientific">Gordonia amicalis</name>
    <dbReference type="NCBI Taxonomy" id="89053"/>
    <lineage>
        <taxon>Bacteria</taxon>
        <taxon>Bacillati</taxon>
        <taxon>Actinomycetota</taxon>
        <taxon>Actinomycetes</taxon>
        <taxon>Mycobacteriales</taxon>
        <taxon>Gordoniaceae</taxon>
        <taxon>Gordonia</taxon>
    </lineage>
</organism>
<reference evidence="3 4" key="1">
    <citation type="submission" date="2023-10" db="EMBL/GenBank/DDBJ databases">
        <title>Development of a sustainable strategy for remediation of hydrocarbon-contaminated territories based on the waste exchange concept.</title>
        <authorList>
            <person name="Krivoruchko A."/>
        </authorList>
    </citation>
    <scope>NUCLEOTIDE SEQUENCE</scope>
    <source>
        <strain evidence="2 4">IEGM 1266</strain>
        <strain evidence="3">IEGM 1279</strain>
    </source>
</reference>
<evidence type="ECO:0000259" key="1">
    <source>
        <dbReference type="Pfam" id="PF26061"/>
    </source>
</evidence>
<evidence type="ECO:0000313" key="3">
    <source>
        <dbReference type="EMBL" id="MDV6312804.1"/>
    </source>
</evidence>
<dbReference type="InterPro" id="IPR058334">
    <property type="entry name" value="DUF8021"/>
</dbReference>
<dbReference type="Pfam" id="PF26061">
    <property type="entry name" value="DUF8021"/>
    <property type="match status" value="1"/>
</dbReference>
<comment type="caution">
    <text evidence="3">The sequence shown here is derived from an EMBL/GenBank/DDBJ whole genome shotgun (WGS) entry which is preliminary data.</text>
</comment>
<dbReference type="EMBL" id="JAWLKI010000047">
    <property type="protein sequence ID" value="MDV6310170.1"/>
    <property type="molecule type" value="Genomic_DNA"/>
</dbReference>
<dbReference type="InterPro" id="IPR032710">
    <property type="entry name" value="NTF2-like_dom_sf"/>
</dbReference>
<name>A0AAE4R492_9ACTN</name>
<dbReference type="GeneID" id="77174414"/>
<evidence type="ECO:0000313" key="5">
    <source>
        <dbReference type="Proteomes" id="UP001185922"/>
    </source>
</evidence>
<dbReference type="Proteomes" id="UP001185922">
    <property type="component" value="Unassembled WGS sequence"/>
</dbReference>
<evidence type="ECO:0000313" key="2">
    <source>
        <dbReference type="EMBL" id="MDV6310170.1"/>
    </source>
</evidence>
<sequence>MTSADRDQQRVAAARAYVDALVSHDPSAVSLHPDCTRVEFGLRTGRNGPHIARSLARGPQFRLIHRVSDFTATVDGHSVTTRYVVHVRPRTLRLGAPVSETFVVDEENRIRAIVARFGLPRPYLAPHAQQ</sequence>
<dbReference type="Gene3D" id="3.10.450.50">
    <property type="match status" value="1"/>
</dbReference>
<keyword evidence="4" id="KW-1185">Reference proteome</keyword>